<protein>
    <submittedName>
        <fullName evidence="2">Uncharacterized protein</fullName>
    </submittedName>
</protein>
<dbReference type="EMBL" id="JAAEDH010000004">
    <property type="protein sequence ID" value="MBR0654556.1"/>
    <property type="molecule type" value="Genomic_DNA"/>
</dbReference>
<name>A0AAF1JVE3_9PROT</name>
<accession>A0AAF1JVE3</accession>
<reference evidence="2" key="1">
    <citation type="submission" date="2020-01" db="EMBL/GenBank/DDBJ databases">
        <authorList>
            <person name="Rat A."/>
        </authorList>
    </citation>
    <scope>NUCLEOTIDE SEQUENCE</scope>
    <source>
        <strain evidence="2">LMG 28251</strain>
    </source>
</reference>
<organism evidence="2 3">
    <name type="scientific">Plastoroseomonas arctica</name>
    <dbReference type="NCBI Taxonomy" id="1509237"/>
    <lineage>
        <taxon>Bacteria</taxon>
        <taxon>Pseudomonadati</taxon>
        <taxon>Pseudomonadota</taxon>
        <taxon>Alphaproteobacteria</taxon>
        <taxon>Acetobacterales</taxon>
        <taxon>Acetobacteraceae</taxon>
        <taxon>Plastoroseomonas</taxon>
    </lineage>
</organism>
<dbReference type="Proteomes" id="UP001196068">
    <property type="component" value="Unassembled WGS sequence"/>
</dbReference>
<reference evidence="2" key="2">
    <citation type="journal article" date="2021" name="Syst. Appl. Microbiol.">
        <title>Roseomonas hellenica sp. nov., isolated from roots of wild-growing Alkanna tinctoria.</title>
        <authorList>
            <person name="Rat A."/>
            <person name="Naranjo H.D."/>
            <person name="Lebbe L."/>
            <person name="Cnockaert M."/>
            <person name="Krigas N."/>
            <person name="Grigoriadou K."/>
            <person name="Maloupa E."/>
            <person name="Willems A."/>
        </authorList>
    </citation>
    <scope>NUCLEOTIDE SEQUENCE</scope>
    <source>
        <strain evidence="2">LMG 28251</strain>
    </source>
</reference>
<feature type="compositionally biased region" description="Basic and acidic residues" evidence="1">
    <location>
        <begin position="966"/>
        <end position="975"/>
    </location>
</feature>
<proteinExistence type="predicted"/>
<sequence length="1645" mass="169055">MASGPGEWAGVPGVENGRLDVLLDTGTYKLRTAGAPNATGIARLSVEPFQEAAAPAPIGPAQPLNAELRDLQQRSLWFTLGTRRSIRLEAAGRGLGDLRIWTEHGDLVAVDATASLLEPRAGRPLRSILLAPLLEPGTYRVTAYGGESLPWAYGDAAQPFSLRMGWSGALDEGAVAGQIGLFGSEVFEVTSQAGLYRLTVPAGEAATLRVRTGDAIATASIAAESRNPSTVLRPGPRQNQPRFVEIHGREGQAYSLRALGGVILTERLPDARTPPPGTPRPTPDWRLAEAAGFGGDEVPPTLILALQPANGPAAILASHGPRIGPAAAWRASFNLRGPSSLYVEVTAPGPILLRTSGVALGATFQPVLAPAAQAAPSYARADGEAATTWDVAAGWYLLRLAPVRGAQGVLDLTIGPPALQPASPAPPLPADPVLDLGRHGVPEGSTLRLAGGSVPGGSMALITRSLPLDLDAGAVTVTQLPGVALQRALVAVPVDEVVVTEIGGARLLAGTGPDAISLRVPARPAAQDLLLQVPARAVARNLMIARRLPVPQAVLPIPRPLPALATLAVDRPFYFDLARGGVRSFAVTLPEGGLYRVETLGRLRTAGSIGTAFIAPLDQAVGNGVGENMLIQRHLGAGAYRLSVTAEESSGRVGVVVRPLPMQQAAILLPGATSRASLPAGAGLTIPIDITEAATYRLDLLSLGRAVTARLEDADGWPLLPAGALDGTEQDLAPGRYRLVVLPADVPSRVVARLAPLGDPPPTAGHGPHALGFANAAVHEWREPAAPDAPRTPDLWDFALFGPSPITLAITEGMGAELHRLDAPQRIGALADGSNFAGVLPAGRYRVSARALARNDRLPYRLILSSTDLQPDAPREVNPSGSIGFAIESERVVNITSFGPTDIRATLRDAEGRVVLREDDRADDWNIALSRRLPAGRYVLGLSPAVPAPGLRRAAEAEDGDEESDEPRPSPRYDEPGEPEEGPEPARSILRLTLPESLPAQHASAEGATVLQATGVHSLTLPVPPPGSLVLAAAESVEEVVLSLERQGSDGTWQMLTSQRGKSAVVAVPAEAGMVLRAVVWRVDGGDASIRFAARFPAPPAQALGQVVPVPAELGNGLHVALVAVPGSALVSLDSEGLRQASAATGLAPVVGGIVAPQSERLWLLAPAAAPLQATAAIVGARPLILTLEAGQTATLPAGDGPGRLWLAESGVDVAALDAGRGMGVAPGSSLALAEGPWLRLRNAAGPGPIRASLRAINPALAPPLDIGDGFRAALAGNAAQPLLLPPGPKRLRLDLPAGGAAVLGWRGAEAVTVWAGDAPLSRTLDGDWTELLLVNTAAQAAPAMVQAAALGRAVEGLRAGQPLRRFFGAAGSVALPVEASPGTRLRVVGAGRVQLVGADGAVRSGADLRASGPGLLVLDHAPGPILAWLGEGDPFPEAAPQDAPLVGHLPLAGAAMALRLAPAAPVLFQARSTGPVILALGGAPPEVFPAGAEFQRYLPAGPTTLRLMAPQDGALSGTLELSAAPVLTLAEGIGEPVLVAPGGTALFGFDLARAAMVGLGVRAAPDRVAVRILAADGTPAGEGVAQLRRLPAGRYIIEARVPPDAATTEIRPAIVGLVPRPSGPPAEIARQYQTLTGVLPAATR</sequence>
<keyword evidence="3" id="KW-1185">Reference proteome</keyword>
<evidence type="ECO:0000256" key="1">
    <source>
        <dbReference type="SAM" id="MobiDB-lite"/>
    </source>
</evidence>
<feature type="region of interest" description="Disordered" evidence="1">
    <location>
        <begin position="950"/>
        <end position="985"/>
    </location>
</feature>
<evidence type="ECO:0000313" key="2">
    <source>
        <dbReference type="EMBL" id="MBR0654556.1"/>
    </source>
</evidence>
<dbReference type="RefSeq" id="WP_211873372.1">
    <property type="nucleotide sequence ID" value="NZ_JAAEDH010000004.1"/>
</dbReference>
<evidence type="ECO:0000313" key="3">
    <source>
        <dbReference type="Proteomes" id="UP001196068"/>
    </source>
</evidence>
<comment type="caution">
    <text evidence="2">The sequence shown here is derived from an EMBL/GenBank/DDBJ whole genome shotgun (WGS) entry which is preliminary data.</text>
</comment>
<gene>
    <name evidence="2" type="ORF">GXW79_05630</name>
</gene>